<comment type="subunit">
    <text evidence="2">Interacts with COX5B; this interaction may contribute to localize PYROXD2 to the inner face of the inner mitochondrial membrane.</text>
</comment>
<evidence type="ECO:0000259" key="4">
    <source>
        <dbReference type="Pfam" id="PF01593"/>
    </source>
</evidence>
<evidence type="ECO:0000313" key="5">
    <source>
        <dbReference type="EMBL" id="GHD35785.1"/>
    </source>
</evidence>
<gene>
    <name evidence="5" type="ORF">GCM10007053_23160</name>
</gene>
<dbReference type="Gene3D" id="3.50.50.60">
    <property type="entry name" value="FAD/NAD(P)-binding domain"/>
    <property type="match status" value="2"/>
</dbReference>
<organism evidence="5 6">
    <name type="scientific">Parahalioglobus pacificus</name>
    <dbReference type="NCBI Taxonomy" id="930806"/>
    <lineage>
        <taxon>Bacteria</taxon>
        <taxon>Pseudomonadati</taxon>
        <taxon>Pseudomonadota</taxon>
        <taxon>Gammaproteobacteria</taxon>
        <taxon>Cellvibrionales</taxon>
        <taxon>Halieaceae</taxon>
        <taxon>Parahalioglobus</taxon>
    </lineage>
</organism>
<dbReference type="AlphaFoldDB" id="A0A918XKZ1"/>
<reference evidence="5" key="1">
    <citation type="journal article" date="2014" name="Int. J. Syst. Evol. Microbiol.">
        <title>Complete genome sequence of Corynebacterium casei LMG S-19264T (=DSM 44701T), isolated from a smear-ripened cheese.</title>
        <authorList>
            <consortium name="US DOE Joint Genome Institute (JGI-PGF)"/>
            <person name="Walter F."/>
            <person name="Albersmeier A."/>
            <person name="Kalinowski J."/>
            <person name="Ruckert C."/>
        </authorList>
    </citation>
    <scope>NUCLEOTIDE SEQUENCE</scope>
    <source>
        <strain evidence="5">KCTC 23430</strain>
    </source>
</reference>
<evidence type="ECO:0000256" key="1">
    <source>
        <dbReference type="ARBA" id="ARBA00037217"/>
    </source>
</evidence>
<proteinExistence type="predicted"/>
<comment type="function">
    <text evidence="1">Probable oxidoreductase that may play a role as regulator of mitochondrial function.</text>
</comment>
<name>A0A918XKZ1_9GAMM</name>
<dbReference type="Proteomes" id="UP000644693">
    <property type="component" value="Unassembled WGS sequence"/>
</dbReference>
<dbReference type="SUPFAM" id="SSF51905">
    <property type="entry name" value="FAD/NAD(P)-binding domain"/>
    <property type="match status" value="1"/>
</dbReference>
<keyword evidence="6" id="KW-1185">Reference proteome</keyword>
<dbReference type="InterPro" id="IPR002937">
    <property type="entry name" value="Amino_oxidase"/>
</dbReference>
<protein>
    <recommendedName>
        <fullName evidence="3">Pyridine nucleotide-disulfide oxidoreductase domain-containing protein 2</fullName>
    </recommendedName>
</protein>
<feature type="domain" description="Amine oxidase" evidence="4">
    <location>
        <begin position="15"/>
        <end position="498"/>
    </location>
</feature>
<comment type="caution">
    <text evidence="5">The sequence shown here is derived from an EMBL/GenBank/DDBJ whole genome shotgun (WGS) entry which is preliminary data.</text>
</comment>
<dbReference type="PANTHER" id="PTHR10668:SF103">
    <property type="entry name" value="PYRIDINE NUCLEOTIDE-DISULFIDE OXIDOREDUCTASE DOMAIN-CONTAINING PROTEIN 2"/>
    <property type="match status" value="1"/>
</dbReference>
<evidence type="ECO:0000256" key="2">
    <source>
        <dbReference type="ARBA" id="ARBA00038825"/>
    </source>
</evidence>
<accession>A0A918XKZ1</accession>
<sequence>MSNYDTIVIGAGHNGLICAAYLAKKGQRVLVLEAAPAAGGLAMTREFHPGFKASVAHSLNQFSGKIAADLNLKAHGFDSSGQAMPTVALDPDGKHISISDDALQGAGEDDAASYVKYRKAMKTFARALEPFWAKTMPGVGNNSLGELMTFGQLGLRLRMMGKEDMLEFLRVATLPMRDLMDEYFSDKRLQAALSWDGLVGAKLAPRSPNSAVFGLLYRMIGEHQGMHSIPASGISGLVNALQGAATAAGAEVRFDAPVKRVVVDADENGLRASGVELVGGETVTASRVVSSADPQTTFLKLVGARHLEIEFANRIQRLRCEGYVAKLHLALKGAPNIPGLSDANARMIIADQPDALEFAFDDAKYGGYSQNPVMEVLLPSLTDSSLAPAGQHVLSANIMYVPANLKGGWTDEARADLSRRVMDTLEAHIPGLADLVVHAELLTPADLESQFRVTGGHWHHTEFAVDQMLMMRPTYEAGQYATPLPGLYLCGAGSHPGGGLMGGPGHNAAHEILK</sequence>
<dbReference type="RefSeq" id="WP_189477953.1">
    <property type="nucleotide sequence ID" value="NZ_BMYM01000002.1"/>
</dbReference>
<reference evidence="5" key="2">
    <citation type="submission" date="2020-09" db="EMBL/GenBank/DDBJ databases">
        <authorList>
            <person name="Sun Q."/>
            <person name="Kim S."/>
        </authorList>
    </citation>
    <scope>NUCLEOTIDE SEQUENCE</scope>
    <source>
        <strain evidence="5">KCTC 23430</strain>
    </source>
</reference>
<evidence type="ECO:0000313" key="6">
    <source>
        <dbReference type="Proteomes" id="UP000644693"/>
    </source>
</evidence>
<dbReference type="InterPro" id="IPR036188">
    <property type="entry name" value="FAD/NAD-bd_sf"/>
</dbReference>
<evidence type="ECO:0000256" key="3">
    <source>
        <dbReference type="ARBA" id="ARBA00040298"/>
    </source>
</evidence>
<dbReference type="PANTHER" id="PTHR10668">
    <property type="entry name" value="PHYTOENE DEHYDROGENASE"/>
    <property type="match status" value="1"/>
</dbReference>
<dbReference type="GO" id="GO:0016491">
    <property type="term" value="F:oxidoreductase activity"/>
    <property type="evidence" value="ECO:0007669"/>
    <property type="project" value="InterPro"/>
</dbReference>
<dbReference type="EMBL" id="BMYM01000002">
    <property type="protein sequence ID" value="GHD35785.1"/>
    <property type="molecule type" value="Genomic_DNA"/>
</dbReference>
<dbReference type="Pfam" id="PF01593">
    <property type="entry name" value="Amino_oxidase"/>
    <property type="match status" value="1"/>
</dbReference>